<dbReference type="PROSITE" id="PS51007">
    <property type="entry name" value="CYTC"/>
    <property type="match status" value="1"/>
</dbReference>
<dbReference type="SUPFAM" id="SSF46626">
    <property type="entry name" value="Cytochrome c"/>
    <property type="match status" value="1"/>
</dbReference>
<dbReference type="Pfam" id="PF00034">
    <property type="entry name" value="Cytochrom_C"/>
    <property type="match status" value="1"/>
</dbReference>
<feature type="chain" id="PRO_5011586866" evidence="5">
    <location>
        <begin position="22"/>
        <end position="156"/>
    </location>
</feature>
<dbReference type="GO" id="GO:0020037">
    <property type="term" value="F:heme binding"/>
    <property type="evidence" value="ECO:0007669"/>
    <property type="project" value="InterPro"/>
</dbReference>
<evidence type="ECO:0000256" key="3">
    <source>
        <dbReference type="ARBA" id="ARBA00023004"/>
    </source>
</evidence>
<keyword evidence="2 4" id="KW-0479">Metal-binding</keyword>
<evidence type="ECO:0000313" key="8">
    <source>
        <dbReference type="Proteomes" id="UP000198569"/>
    </source>
</evidence>
<organism evidence="7 8">
    <name type="scientific">Flavobacterium degerlachei</name>
    <dbReference type="NCBI Taxonomy" id="229203"/>
    <lineage>
        <taxon>Bacteria</taxon>
        <taxon>Pseudomonadati</taxon>
        <taxon>Bacteroidota</taxon>
        <taxon>Flavobacteriia</taxon>
        <taxon>Flavobacteriales</taxon>
        <taxon>Flavobacteriaceae</taxon>
        <taxon>Flavobacterium</taxon>
    </lineage>
</organism>
<keyword evidence="8" id="KW-1185">Reference proteome</keyword>
<evidence type="ECO:0000256" key="1">
    <source>
        <dbReference type="ARBA" id="ARBA00022617"/>
    </source>
</evidence>
<keyword evidence="5" id="KW-0732">Signal</keyword>
<dbReference type="STRING" id="229203.SAMN05444338_101328"/>
<dbReference type="OrthoDB" id="9811395at2"/>
<dbReference type="PANTHER" id="PTHR35008:SF8">
    <property type="entry name" value="ALCOHOL DEHYDROGENASE CYTOCHROME C SUBUNIT"/>
    <property type="match status" value="1"/>
</dbReference>
<dbReference type="RefSeq" id="WP_091428836.1">
    <property type="nucleotide sequence ID" value="NZ_FNMV01000001.1"/>
</dbReference>
<proteinExistence type="predicted"/>
<dbReference type="InterPro" id="IPR009056">
    <property type="entry name" value="Cyt_c-like_dom"/>
</dbReference>
<dbReference type="GO" id="GO:0046872">
    <property type="term" value="F:metal ion binding"/>
    <property type="evidence" value="ECO:0007669"/>
    <property type="project" value="UniProtKB-KW"/>
</dbReference>
<sequence length="156" mass="17225">MLTSKLIVGLALSLSSAFYFSNTTQAFNSSRESDYLAVAKIDQEKTPLEKSMAKGKEVYADFCMQCHLANGKGDSKNFPPLDGSDWLSKKETQSIHAIKFGQSGEIVVNGKKFNSSMPAMGLSNQEVADVMNYIRNSWSNKNPKMISLEQVEAVKQ</sequence>
<evidence type="ECO:0000259" key="6">
    <source>
        <dbReference type="PROSITE" id="PS51007"/>
    </source>
</evidence>
<evidence type="ECO:0000256" key="4">
    <source>
        <dbReference type="PROSITE-ProRule" id="PRU00433"/>
    </source>
</evidence>
<dbReference type="InterPro" id="IPR051459">
    <property type="entry name" value="Cytochrome_c-type_DH"/>
</dbReference>
<feature type="domain" description="Cytochrome c" evidence="6">
    <location>
        <begin position="50"/>
        <end position="138"/>
    </location>
</feature>
<evidence type="ECO:0000256" key="5">
    <source>
        <dbReference type="SAM" id="SignalP"/>
    </source>
</evidence>
<dbReference type="InterPro" id="IPR036909">
    <property type="entry name" value="Cyt_c-like_dom_sf"/>
</dbReference>
<dbReference type="Proteomes" id="UP000198569">
    <property type="component" value="Unassembled WGS sequence"/>
</dbReference>
<dbReference type="Gene3D" id="1.10.760.10">
    <property type="entry name" value="Cytochrome c-like domain"/>
    <property type="match status" value="1"/>
</dbReference>
<feature type="signal peptide" evidence="5">
    <location>
        <begin position="1"/>
        <end position="21"/>
    </location>
</feature>
<dbReference type="AlphaFoldDB" id="A0A1H2R439"/>
<dbReference type="GO" id="GO:0009055">
    <property type="term" value="F:electron transfer activity"/>
    <property type="evidence" value="ECO:0007669"/>
    <property type="project" value="InterPro"/>
</dbReference>
<gene>
    <name evidence="7" type="ORF">SAMN05444338_101328</name>
</gene>
<reference evidence="8" key="1">
    <citation type="submission" date="2016-10" db="EMBL/GenBank/DDBJ databases">
        <authorList>
            <person name="Varghese N."/>
            <person name="Submissions S."/>
        </authorList>
    </citation>
    <scope>NUCLEOTIDE SEQUENCE [LARGE SCALE GENOMIC DNA]</scope>
    <source>
        <strain evidence="8">DSM 15718</strain>
    </source>
</reference>
<protein>
    <submittedName>
        <fullName evidence="7">Cytochrome c</fullName>
    </submittedName>
</protein>
<keyword evidence="3 4" id="KW-0408">Iron</keyword>
<evidence type="ECO:0000256" key="2">
    <source>
        <dbReference type="ARBA" id="ARBA00022723"/>
    </source>
</evidence>
<name>A0A1H2R439_9FLAO</name>
<keyword evidence="1 4" id="KW-0349">Heme</keyword>
<evidence type="ECO:0000313" key="7">
    <source>
        <dbReference type="EMBL" id="SDW14193.1"/>
    </source>
</evidence>
<dbReference type="EMBL" id="FNMV01000001">
    <property type="protein sequence ID" value="SDW14193.1"/>
    <property type="molecule type" value="Genomic_DNA"/>
</dbReference>
<dbReference type="PANTHER" id="PTHR35008">
    <property type="entry name" value="BLL4482 PROTEIN-RELATED"/>
    <property type="match status" value="1"/>
</dbReference>
<accession>A0A1H2R439</accession>